<dbReference type="GO" id="GO:0005634">
    <property type="term" value="C:nucleus"/>
    <property type="evidence" value="ECO:0007669"/>
    <property type="project" value="UniProtKB-ARBA"/>
</dbReference>
<dbReference type="EMBL" id="JADOXO010000028">
    <property type="protein sequence ID" value="KAF9818589.1"/>
    <property type="molecule type" value="Genomic_DNA"/>
</dbReference>
<sequence length="242" mass="26816">MAESHHSAEGALRGETNHVRLSWNIAPSLLLDSIVDRLLLAPINYPIITYPVNVHPCPADSVRTSSCSSPRHALLTTPPAARKAHAASHQLDLEVIAKRTKRHLDELERSNYAEPSGNLFALDDDDEAGGGRSAKGRARQTISDKREWAGLKKKKSTMNVRTAVLYKKSLATLIDESGIANYPSDVPTYLTAVVPPPREPPRLLCSVCGYWGKYKCKRCAMPYCDMNCEGVHNETRCERRVI</sequence>
<keyword evidence="2 4" id="KW-0863">Zinc-finger</keyword>
<reference evidence="6" key="1">
    <citation type="submission" date="2020-11" db="EMBL/GenBank/DDBJ databases">
        <authorList>
            <person name="Koelle M."/>
            <person name="Horta M.A.C."/>
            <person name="Nowrousian M."/>
            <person name="Ohm R.A."/>
            <person name="Benz P."/>
            <person name="Pilgard A."/>
        </authorList>
    </citation>
    <scope>NUCLEOTIDE SEQUENCE</scope>
    <source>
        <strain evidence="6">FPRL280</strain>
    </source>
</reference>
<evidence type="ECO:0000256" key="3">
    <source>
        <dbReference type="ARBA" id="ARBA00022833"/>
    </source>
</evidence>
<proteinExistence type="predicted"/>
<dbReference type="InterPro" id="IPR039723">
    <property type="entry name" value="Vps71/ZNHIT1"/>
</dbReference>
<dbReference type="PROSITE" id="PS51083">
    <property type="entry name" value="ZF_HIT"/>
    <property type="match status" value="1"/>
</dbReference>
<dbReference type="GO" id="GO:0006338">
    <property type="term" value="P:chromatin remodeling"/>
    <property type="evidence" value="ECO:0007669"/>
    <property type="project" value="InterPro"/>
</dbReference>
<evidence type="ECO:0000256" key="4">
    <source>
        <dbReference type="PROSITE-ProRule" id="PRU00453"/>
    </source>
</evidence>
<keyword evidence="1" id="KW-0479">Metal-binding</keyword>
<name>A0A8H7P783_9APHY</name>
<dbReference type="GO" id="GO:0008270">
    <property type="term" value="F:zinc ion binding"/>
    <property type="evidence" value="ECO:0007669"/>
    <property type="project" value="UniProtKB-UniRule"/>
</dbReference>
<evidence type="ECO:0000259" key="5">
    <source>
        <dbReference type="PROSITE" id="PS51083"/>
    </source>
</evidence>
<evidence type="ECO:0000256" key="2">
    <source>
        <dbReference type="ARBA" id="ARBA00022771"/>
    </source>
</evidence>
<evidence type="ECO:0000313" key="6">
    <source>
        <dbReference type="EMBL" id="KAF9818589.1"/>
    </source>
</evidence>
<comment type="caution">
    <text evidence="6">The sequence shown here is derived from an EMBL/GenBank/DDBJ whole genome shotgun (WGS) entry which is preliminary data.</text>
</comment>
<reference evidence="6" key="2">
    <citation type="journal article" name="Front. Microbiol.">
        <title>Degradative Capacity of Two Strains of Rhodonia placenta: From Phenotype to Genotype.</title>
        <authorList>
            <person name="Kolle M."/>
            <person name="Horta M.A.C."/>
            <person name="Nowrousian M."/>
            <person name="Ohm R.A."/>
            <person name="Benz J.P."/>
            <person name="Pilgard A."/>
        </authorList>
    </citation>
    <scope>NUCLEOTIDE SEQUENCE</scope>
    <source>
        <strain evidence="6">FPRL280</strain>
    </source>
</reference>
<gene>
    <name evidence="6" type="ORF">IEO21_02694</name>
</gene>
<organism evidence="6 7">
    <name type="scientific">Rhodonia placenta</name>
    <dbReference type="NCBI Taxonomy" id="104341"/>
    <lineage>
        <taxon>Eukaryota</taxon>
        <taxon>Fungi</taxon>
        <taxon>Dikarya</taxon>
        <taxon>Basidiomycota</taxon>
        <taxon>Agaricomycotina</taxon>
        <taxon>Agaricomycetes</taxon>
        <taxon>Polyporales</taxon>
        <taxon>Adustoporiaceae</taxon>
        <taxon>Rhodonia</taxon>
    </lineage>
</organism>
<accession>A0A8H7P783</accession>
<dbReference type="AlphaFoldDB" id="A0A8H7P783"/>
<dbReference type="Proteomes" id="UP000639403">
    <property type="component" value="Unassembled WGS sequence"/>
</dbReference>
<dbReference type="PANTHER" id="PTHR13093">
    <property type="entry name" value="ZINC FINGER HIT DOMAIN CONTAINING PROTEIN 1"/>
    <property type="match status" value="1"/>
</dbReference>
<feature type="domain" description="HIT-type" evidence="5">
    <location>
        <begin position="205"/>
        <end position="237"/>
    </location>
</feature>
<dbReference type="InterPro" id="IPR007529">
    <property type="entry name" value="Znf_HIT"/>
</dbReference>
<dbReference type="SUPFAM" id="SSF144232">
    <property type="entry name" value="HIT/MYND zinc finger-like"/>
    <property type="match status" value="1"/>
</dbReference>
<keyword evidence="3" id="KW-0862">Zinc</keyword>
<protein>
    <recommendedName>
        <fullName evidence="5">HIT-type domain-containing protein</fullName>
    </recommendedName>
</protein>
<evidence type="ECO:0000256" key="1">
    <source>
        <dbReference type="ARBA" id="ARBA00022723"/>
    </source>
</evidence>
<dbReference type="Pfam" id="PF04438">
    <property type="entry name" value="zf-HIT"/>
    <property type="match status" value="1"/>
</dbReference>
<evidence type="ECO:0000313" key="7">
    <source>
        <dbReference type="Proteomes" id="UP000639403"/>
    </source>
</evidence>
<dbReference type="CDD" id="cd21437">
    <property type="entry name" value="zf-HIT_ZNHIT1_like"/>
    <property type="match status" value="1"/>
</dbReference>